<protein>
    <submittedName>
        <fullName evidence="2">F-box associated domain type 3</fullName>
    </submittedName>
</protein>
<name>A0A8T2AIJ8_ARASU</name>
<keyword evidence="3" id="KW-1185">Reference proteome</keyword>
<organism evidence="2 3">
    <name type="scientific">Arabidopsis suecica</name>
    <name type="common">Swedish thale-cress</name>
    <name type="synonym">Cardaminopsis suecica</name>
    <dbReference type="NCBI Taxonomy" id="45249"/>
    <lineage>
        <taxon>Eukaryota</taxon>
        <taxon>Viridiplantae</taxon>
        <taxon>Streptophyta</taxon>
        <taxon>Embryophyta</taxon>
        <taxon>Tracheophyta</taxon>
        <taxon>Spermatophyta</taxon>
        <taxon>Magnoliopsida</taxon>
        <taxon>eudicotyledons</taxon>
        <taxon>Gunneridae</taxon>
        <taxon>Pentapetalae</taxon>
        <taxon>rosids</taxon>
        <taxon>malvids</taxon>
        <taxon>Brassicales</taxon>
        <taxon>Brassicaceae</taxon>
        <taxon>Camelineae</taxon>
        <taxon>Arabidopsis</taxon>
    </lineage>
</organism>
<sequence length="234" mass="26561">MKLLKVEDRKVYNSVRGLICIGSRFEVEIYNPSTSQQYIFPQISIAVLWYWEEMEFGERFHGLAIFTMLRPRGYVSTEPFYYGAIRTYNKFSIVVSFDVRLETFNIIKGPVFEKLNNESKSDFRDKTVTPRPSLPVGPTSSLGAMGPPLSDGRSATIVIGDLRLQIAELFWKSASEQGKLFNNGSKAFVISRCVVESSKSIFDIDKLLLSITASPVPTTLRLRPHKRRRGFSPC</sequence>
<gene>
    <name evidence="2" type="ORF">ISN44_As09g009670</name>
</gene>
<accession>A0A8T2AIJ8</accession>
<dbReference type="EMBL" id="JAEFBJ010000009">
    <property type="protein sequence ID" value="KAG7572607.1"/>
    <property type="molecule type" value="Genomic_DNA"/>
</dbReference>
<feature type="region of interest" description="Disordered" evidence="1">
    <location>
        <begin position="122"/>
        <end position="141"/>
    </location>
</feature>
<reference evidence="2 3" key="1">
    <citation type="submission" date="2020-12" db="EMBL/GenBank/DDBJ databases">
        <title>Concerted genomic and epigenomic changes stabilize Arabidopsis allopolyploids.</title>
        <authorList>
            <person name="Chen Z."/>
        </authorList>
    </citation>
    <scope>NUCLEOTIDE SEQUENCE [LARGE SCALE GENOMIC DNA]</scope>
    <source>
        <strain evidence="2">As9502</strain>
        <tissue evidence="2">Leaf</tissue>
    </source>
</reference>
<proteinExistence type="predicted"/>
<comment type="caution">
    <text evidence="2">The sequence shown here is derived from an EMBL/GenBank/DDBJ whole genome shotgun (WGS) entry which is preliminary data.</text>
</comment>
<evidence type="ECO:0000256" key="1">
    <source>
        <dbReference type="SAM" id="MobiDB-lite"/>
    </source>
</evidence>
<dbReference type="Proteomes" id="UP000694251">
    <property type="component" value="Chromosome 9"/>
</dbReference>
<evidence type="ECO:0000313" key="3">
    <source>
        <dbReference type="Proteomes" id="UP000694251"/>
    </source>
</evidence>
<evidence type="ECO:0000313" key="2">
    <source>
        <dbReference type="EMBL" id="KAG7572607.1"/>
    </source>
</evidence>
<dbReference type="AlphaFoldDB" id="A0A8T2AIJ8"/>